<dbReference type="Proteomes" id="UP001206128">
    <property type="component" value="Unassembled WGS sequence"/>
</dbReference>
<protein>
    <recommendedName>
        <fullName evidence="2">histidine kinase</fullName>
        <ecNumber evidence="2">2.7.13.3</ecNumber>
    </recommendedName>
</protein>
<evidence type="ECO:0000259" key="11">
    <source>
        <dbReference type="Pfam" id="PF02518"/>
    </source>
</evidence>
<dbReference type="PANTHER" id="PTHR24421:SF10">
    <property type="entry name" value="NITRATE_NITRITE SENSOR PROTEIN NARQ"/>
    <property type="match status" value="1"/>
</dbReference>
<feature type="transmembrane region" description="Helical" evidence="10">
    <location>
        <begin position="102"/>
        <end position="124"/>
    </location>
</feature>
<feature type="region of interest" description="Disordered" evidence="9">
    <location>
        <begin position="376"/>
        <end position="406"/>
    </location>
</feature>
<dbReference type="Gene3D" id="3.30.565.10">
    <property type="entry name" value="Histidine kinase-like ATPase, C-terminal domain"/>
    <property type="match status" value="1"/>
</dbReference>
<keyword evidence="3" id="KW-0597">Phosphoprotein</keyword>
<dbReference type="GO" id="GO:0046983">
    <property type="term" value="F:protein dimerization activity"/>
    <property type="evidence" value="ECO:0007669"/>
    <property type="project" value="InterPro"/>
</dbReference>
<dbReference type="GO" id="GO:0016020">
    <property type="term" value="C:membrane"/>
    <property type="evidence" value="ECO:0007669"/>
    <property type="project" value="InterPro"/>
</dbReference>
<dbReference type="InterPro" id="IPR050482">
    <property type="entry name" value="Sensor_HK_TwoCompSys"/>
</dbReference>
<feature type="domain" description="Signal transduction histidine kinase subgroup 3 dimerisation and phosphoacceptor" evidence="12">
    <location>
        <begin position="225"/>
        <end position="290"/>
    </location>
</feature>
<dbReference type="CDD" id="cd16917">
    <property type="entry name" value="HATPase_UhpB-NarQ-NarX-like"/>
    <property type="match status" value="1"/>
</dbReference>
<dbReference type="InterPro" id="IPR011712">
    <property type="entry name" value="Sig_transdc_His_kin_sub3_dim/P"/>
</dbReference>
<keyword evidence="10" id="KW-1133">Transmembrane helix</keyword>
<evidence type="ECO:0000256" key="3">
    <source>
        <dbReference type="ARBA" id="ARBA00022553"/>
    </source>
</evidence>
<evidence type="ECO:0000256" key="2">
    <source>
        <dbReference type="ARBA" id="ARBA00012438"/>
    </source>
</evidence>
<gene>
    <name evidence="13" type="ORF">LX83_004951</name>
</gene>
<evidence type="ECO:0000313" key="14">
    <source>
        <dbReference type="Proteomes" id="UP001206128"/>
    </source>
</evidence>
<evidence type="ECO:0000259" key="12">
    <source>
        <dbReference type="Pfam" id="PF07730"/>
    </source>
</evidence>
<keyword evidence="6 13" id="KW-0418">Kinase</keyword>
<dbReference type="InterPro" id="IPR003594">
    <property type="entry name" value="HATPase_dom"/>
</dbReference>
<dbReference type="Pfam" id="PF02518">
    <property type="entry name" value="HATPase_c"/>
    <property type="match status" value="1"/>
</dbReference>
<evidence type="ECO:0000256" key="1">
    <source>
        <dbReference type="ARBA" id="ARBA00000085"/>
    </source>
</evidence>
<dbReference type="Pfam" id="PF07730">
    <property type="entry name" value="HisKA_3"/>
    <property type="match status" value="1"/>
</dbReference>
<feature type="transmembrane region" description="Helical" evidence="10">
    <location>
        <begin position="178"/>
        <end position="197"/>
    </location>
</feature>
<accession>A0AAE3GGZ5</accession>
<comment type="catalytic activity">
    <reaction evidence="1">
        <text>ATP + protein L-histidine = ADP + protein N-phospho-L-histidine.</text>
        <dbReference type="EC" id="2.7.13.3"/>
    </reaction>
</comment>
<sequence>MSGRDSGAARAGRARRWWAPLGTALLDVLVRAEQPAPLVPARWPRWTARLVWLAAAGYALVVSIVASAWFVACHGAPPFWLLIFALTAAPMLVSVRRPLDGWWLATLALPVLRLVLATLPAPVITPLTAWQWCAYLPVLLSVAVRYRAGVVVTTTGFTVLALLVVPPLSAQPAQTLDMVPLTAVALVVVVALGYSVGARGRIQQALLVQQRRSEQAQAEQARLAERARIAREMHDVVAHHMSMIAVRGETAPYRIADLPEAGRQEFGEIGAAARAAMTDMQRLLGVLRGTDQPADRSPQPGLAQLPELVATTRRAGVDVRLAEAGWAELAAGVPEAVGLSAYRIVQEALTNARRHAPGATVLVEVRRRSDALEVAVRNGPGDGTPAAGPGPTDGPTDGPSGGHGLVGMRERAALHNGSVRTGPTDDGGFAVLARLALPAPVGQGEQWQR</sequence>
<keyword evidence="7" id="KW-0067">ATP-binding</keyword>
<evidence type="ECO:0000256" key="5">
    <source>
        <dbReference type="ARBA" id="ARBA00022741"/>
    </source>
</evidence>
<dbReference type="RefSeq" id="WP_253775573.1">
    <property type="nucleotide sequence ID" value="NZ_JAMTCK010000012.1"/>
</dbReference>
<keyword evidence="10" id="KW-0812">Transmembrane</keyword>
<reference evidence="13" key="1">
    <citation type="submission" date="2022-06" db="EMBL/GenBank/DDBJ databases">
        <title>Genomic Encyclopedia of Archaeal and Bacterial Type Strains, Phase II (KMG-II): from individual species to whole genera.</title>
        <authorList>
            <person name="Goeker M."/>
        </authorList>
    </citation>
    <scope>NUCLEOTIDE SEQUENCE</scope>
    <source>
        <strain evidence="13">DSM 43935</strain>
    </source>
</reference>
<organism evidence="13 14">
    <name type="scientific">Goodfellowiella coeruleoviolacea</name>
    <dbReference type="NCBI Taxonomy" id="334858"/>
    <lineage>
        <taxon>Bacteria</taxon>
        <taxon>Bacillati</taxon>
        <taxon>Actinomycetota</taxon>
        <taxon>Actinomycetes</taxon>
        <taxon>Pseudonocardiales</taxon>
        <taxon>Pseudonocardiaceae</taxon>
        <taxon>Goodfellowiella</taxon>
    </lineage>
</organism>
<dbReference type="Gene3D" id="1.20.5.1930">
    <property type="match status" value="1"/>
</dbReference>
<evidence type="ECO:0000256" key="9">
    <source>
        <dbReference type="SAM" id="MobiDB-lite"/>
    </source>
</evidence>
<dbReference type="AlphaFoldDB" id="A0AAE3GGZ5"/>
<evidence type="ECO:0000256" key="7">
    <source>
        <dbReference type="ARBA" id="ARBA00022840"/>
    </source>
</evidence>
<keyword evidence="10" id="KW-0472">Membrane</keyword>
<proteinExistence type="predicted"/>
<dbReference type="PANTHER" id="PTHR24421">
    <property type="entry name" value="NITRATE/NITRITE SENSOR PROTEIN NARX-RELATED"/>
    <property type="match status" value="1"/>
</dbReference>
<dbReference type="GO" id="GO:0005524">
    <property type="term" value="F:ATP binding"/>
    <property type="evidence" value="ECO:0007669"/>
    <property type="project" value="UniProtKB-KW"/>
</dbReference>
<evidence type="ECO:0000256" key="10">
    <source>
        <dbReference type="SAM" id="Phobius"/>
    </source>
</evidence>
<dbReference type="InterPro" id="IPR036890">
    <property type="entry name" value="HATPase_C_sf"/>
</dbReference>
<evidence type="ECO:0000256" key="8">
    <source>
        <dbReference type="ARBA" id="ARBA00023012"/>
    </source>
</evidence>
<feature type="domain" description="Histidine kinase/HSP90-like ATPase" evidence="11">
    <location>
        <begin position="340"/>
        <end position="437"/>
    </location>
</feature>
<keyword evidence="8" id="KW-0902">Two-component regulatory system</keyword>
<name>A0AAE3GGZ5_9PSEU</name>
<feature type="transmembrane region" description="Helical" evidence="10">
    <location>
        <begin position="50"/>
        <end position="72"/>
    </location>
</feature>
<feature type="transmembrane region" description="Helical" evidence="10">
    <location>
        <begin position="144"/>
        <end position="166"/>
    </location>
</feature>
<feature type="compositionally biased region" description="Low complexity" evidence="9">
    <location>
        <begin position="383"/>
        <end position="398"/>
    </location>
</feature>
<dbReference type="EMBL" id="JAMTCK010000012">
    <property type="protein sequence ID" value="MCP2168077.1"/>
    <property type="molecule type" value="Genomic_DNA"/>
</dbReference>
<evidence type="ECO:0000313" key="13">
    <source>
        <dbReference type="EMBL" id="MCP2168077.1"/>
    </source>
</evidence>
<dbReference type="GO" id="GO:0000155">
    <property type="term" value="F:phosphorelay sensor kinase activity"/>
    <property type="evidence" value="ECO:0007669"/>
    <property type="project" value="InterPro"/>
</dbReference>
<keyword evidence="14" id="KW-1185">Reference proteome</keyword>
<dbReference type="EC" id="2.7.13.3" evidence="2"/>
<feature type="transmembrane region" description="Helical" evidence="10">
    <location>
        <begin position="78"/>
        <end position="95"/>
    </location>
</feature>
<comment type="caution">
    <text evidence="13">The sequence shown here is derived from an EMBL/GenBank/DDBJ whole genome shotgun (WGS) entry which is preliminary data.</text>
</comment>
<keyword evidence="4" id="KW-0808">Transferase</keyword>
<evidence type="ECO:0000256" key="6">
    <source>
        <dbReference type="ARBA" id="ARBA00022777"/>
    </source>
</evidence>
<keyword evidence="5" id="KW-0547">Nucleotide-binding</keyword>
<evidence type="ECO:0000256" key="4">
    <source>
        <dbReference type="ARBA" id="ARBA00022679"/>
    </source>
</evidence>
<dbReference type="SUPFAM" id="SSF55874">
    <property type="entry name" value="ATPase domain of HSP90 chaperone/DNA topoisomerase II/histidine kinase"/>
    <property type="match status" value="1"/>
</dbReference>